<dbReference type="InterPro" id="IPR019500">
    <property type="entry name" value="Pep_S46"/>
</dbReference>
<comment type="similarity">
    <text evidence="1 6">Belongs to the peptidase S46 family.</text>
</comment>
<evidence type="ECO:0000313" key="7">
    <source>
        <dbReference type="EMBL" id="RXZ64972.1"/>
    </source>
</evidence>
<evidence type="ECO:0000256" key="6">
    <source>
        <dbReference type="RuleBase" id="RU366067"/>
    </source>
</evidence>
<dbReference type="OrthoDB" id="9805367at2"/>
<keyword evidence="4" id="KW-0732">Signal</keyword>
<name>A0A4Q2KN48_9SPHN</name>
<comment type="caution">
    <text evidence="7">The sequence shown here is derived from an EMBL/GenBank/DDBJ whole genome shotgun (WGS) entry which is preliminary data.</text>
</comment>
<proteinExistence type="inferred from homology"/>
<comment type="function">
    <text evidence="6">Catalyzes the removal of dipeptides from the N-terminus of oligopeptides.</text>
</comment>
<evidence type="ECO:0000256" key="3">
    <source>
        <dbReference type="ARBA" id="ARBA00022670"/>
    </source>
</evidence>
<evidence type="ECO:0000256" key="5">
    <source>
        <dbReference type="ARBA" id="ARBA00022801"/>
    </source>
</evidence>
<dbReference type="PANTHER" id="PTHR38469">
    <property type="entry name" value="PERIPLASMIC PEPTIDASE SUBFAMILY S1B"/>
    <property type="match status" value="1"/>
</dbReference>
<keyword evidence="5 6" id="KW-0378">Hydrolase</keyword>
<dbReference type="InterPro" id="IPR009003">
    <property type="entry name" value="Peptidase_S1_PA"/>
</dbReference>
<dbReference type="SUPFAM" id="SSF50494">
    <property type="entry name" value="Trypsin-like serine proteases"/>
    <property type="match status" value="1"/>
</dbReference>
<dbReference type="InterPro" id="IPR043504">
    <property type="entry name" value="Peptidase_S1_PA_chymotrypsin"/>
</dbReference>
<keyword evidence="3 6" id="KW-0645">Protease</keyword>
<dbReference type="Pfam" id="PF10459">
    <property type="entry name" value="Peptidase_S46"/>
    <property type="match status" value="1"/>
</dbReference>
<dbReference type="GO" id="GO:0008239">
    <property type="term" value="F:dipeptidyl-peptidase activity"/>
    <property type="evidence" value="ECO:0007669"/>
    <property type="project" value="UniProtKB-UniRule"/>
</dbReference>
<dbReference type="AlphaFoldDB" id="A0A4Q2KN48"/>
<dbReference type="EMBL" id="SDPV01000002">
    <property type="protein sequence ID" value="RXZ64972.1"/>
    <property type="molecule type" value="Genomic_DNA"/>
</dbReference>
<dbReference type="EC" id="3.4.14.-" evidence="6"/>
<evidence type="ECO:0000256" key="1">
    <source>
        <dbReference type="ARBA" id="ARBA00010491"/>
    </source>
</evidence>
<dbReference type="PANTHER" id="PTHR38469:SF1">
    <property type="entry name" value="PERIPLASMIC PEPTIDASE SUBFAMILY S1B"/>
    <property type="match status" value="1"/>
</dbReference>
<keyword evidence="8" id="KW-1185">Reference proteome</keyword>
<evidence type="ECO:0000256" key="4">
    <source>
        <dbReference type="ARBA" id="ARBA00022729"/>
    </source>
</evidence>
<protein>
    <recommendedName>
        <fullName evidence="6">Dipeptidyl-peptidase</fullName>
        <ecNumber evidence="6">3.4.14.-</ecNumber>
    </recommendedName>
</protein>
<keyword evidence="2 6" id="KW-0031">Aminopeptidase</keyword>
<accession>A0A4Q2KN48</accession>
<gene>
    <name evidence="7" type="ORF">ETX26_14110</name>
</gene>
<dbReference type="Proteomes" id="UP000293623">
    <property type="component" value="Unassembled WGS sequence"/>
</dbReference>
<evidence type="ECO:0000313" key="8">
    <source>
        <dbReference type="Proteomes" id="UP000293623"/>
    </source>
</evidence>
<sequence>MTGRHRVALRRGWTFARPRGTERSSVVLQGRLFVTRRTILLAAASLGAISLSAAPASADEGMWTFDGFPAEQVRENYGWAPDQVWLDHVRNSAVRLTGGCSASFVSPDGLILTNHHCVASCLYDNSTDAMDYLDEGFTASRREDELPCPGQQAEVVTAITDVTAQVMDAIGESTGEALTKARDAKIAELESAGCTDQETTRCQVVTLFGGGQYKLYTYRKYSDVRLAWAPEDRAATFGGDPDNFNFPRYSLDASFLRAYEDGKPVETPNHLEWNPRAPEEGEITFVVGNPGSTSRLFTQSQLAFEREVRLPITVATMSELRGRLIRAMDESPEKAREGLDLLFGVENSLKVYIGRMKALNDPAFTGKLAAAEQELKAKSADNAEIGNLWGAVEDAMDAYRTLYLPLRFTQPSGDLYGYAQTLVFAAQERAKPNAERLPGYTDSALPLTQKRLLDERPVYPWVDELMMEWSLSKAREYLGVDDPDSKLLLGKESPEQLAERLVSGTRLADPAYRQQLWENGLAAIEASDDPMIQYALKLAPRQRELKALSDAQYSGPLAAAGAKLADARFAAYGDTLYPDATFTLRISYGQVKGWTERGNEVPIRTTMGGTFERATGNPPFDLAPAFAANEARIDKNTTYDFVTTNDIIGGNSGSPVIDKAGTVIGTAFDGNIHSLGGNYGYDGTLNRTVAVSTAAVQEALETIYPAPALAKELAGE</sequence>
<organism evidence="7 8">
    <name type="scientific">Pelagerythrobacter rhizovicinus</name>
    <dbReference type="NCBI Taxonomy" id="2268576"/>
    <lineage>
        <taxon>Bacteria</taxon>
        <taxon>Pseudomonadati</taxon>
        <taxon>Pseudomonadota</taxon>
        <taxon>Alphaproteobacteria</taxon>
        <taxon>Sphingomonadales</taxon>
        <taxon>Erythrobacteraceae</taxon>
        <taxon>Pelagerythrobacter</taxon>
    </lineage>
</organism>
<dbReference type="GO" id="GO:0006508">
    <property type="term" value="P:proteolysis"/>
    <property type="evidence" value="ECO:0007669"/>
    <property type="project" value="UniProtKB-KW"/>
</dbReference>
<evidence type="ECO:0000256" key="2">
    <source>
        <dbReference type="ARBA" id="ARBA00022438"/>
    </source>
</evidence>
<dbReference type="GO" id="GO:0070009">
    <property type="term" value="F:serine-type aminopeptidase activity"/>
    <property type="evidence" value="ECO:0007669"/>
    <property type="project" value="UniProtKB-UniRule"/>
</dbReference>
<dbReference type="GO" id="GO:0043171">
    <property type="term" value="P:peptide catabolic process"/>
    <property type="evidence" value="ECO:0007669"/>
    <property type="project" value="UniProtKB-UniRule"/>
</dbReference>
<keyword evidence="6" id="KW-0720">Serine protease</keyword>
<dbReference type="Gene3D" id="2.40.10.10">
    <property type="entry name" value="Trypsin-like serine proteases"/>
    <property type="match status" value="1"/>
</dbReference>
<reference evidence="7 8" key="1">
    <citation type="submission" date="2019-01" db="EMBL/GenBank/DDBJ databases">
        <title>Altererythrobacter rhizovicinus sp. nov., isolated from the rhizosphere soil of Haloxylon ammodendron.</title>
        <authorList>
            <person name="Li H.-P."/>
            <person name="Gou J.-Y."/>
            <person name="Yao D."/>
            <person name="Han Q.-Q."/>
            <person name="Shao K.-Z."/>
            <person name="Zhao Q."/>
            <person name="Zhang J.-L."/>
        </authorList>
    </citation>
    <scope>NUCLEOTIDE SEQUENCE [LARGE SCALE GENOMIC DNA]</scope>
    <source>
        <strain evidence="7 8">AY-3R</strain>
    </source>
</reference>